<accession>A0A5D2K299</accession>
<dbReference type="AlphaFoldDB" id="A0A5D2K299"/>
<reference evidence="2 3" key="1">
    <citation type="submission" date="2019-07" db="EMBL/GenBank/DDBJ databases">
        <title>WGS assembly of Gossypium tomentosum.</title>
        <authorList>
            <person name="Chen Z.J."/>
            <person name="Sreedasyam A."/>
            <person name="Ando A."/>
            <person name="Song Q."/>
            <person name="De L."/>
            <person name="Hulse-Kemp A."/>
            <person name="Ding M."/>
            <person name="Ye W."/>
            <person name="Kirkbride R."/>
            <person name="Jenkins J."/>
            <person name="Plott C."/>
            <person name="Lovell J."/>
            <person name="Lin Y.-M."/>
            <person name="Vaughn R."/>
            <person name="Liu B."/>
            <person name="Li W."/>
            <person name="Simpson S."/>
            <person name="Scheffler B."/>
            <person name="Saski C."/>
            <person name="Grover C."/>
            <person name="Hu G."/>
            <person name="Conover J."/>
            <person name="Carlson J."/>
            <person name="Shu S."/>
            <person name="Boston L."/>
            <person name="Williams M."/>
            <person name="Peterson D."/>
            <person name="Mcgee K."/>
            <person name="Jones D."/>
            <person name="Wendel J."/>
            <person name="Stelly D."/>
            <person name="Grimwood J."/>
            <person name="Schmutz J."/>
        </authorList>
    </citation>
    <scope>NUCLEOTIDE SEQUENCE [LARGE SCALE GENOMIC DNA]</scope>
    <source>
        <strain evidence="2">7179.01</strain>
    </source>
</reference>
<evidence type="ECO:0000313" key="3">
    <source>
        <dbReference type="Proteomes" id="UP000322667"/>
    </source>
</evidence>
<name>A0A5D2K299_GOSTO</name>
<evidence type="ECO:0000313" key="2">
    <source>
        <dbReference type="EMBL" id="TYH61278.1"/>
    </source>
</evidence>
<protein>
    <recommendedName>
        <fullName evidence="4">Transmembrane protein</fullName>
    </recommendedName>
</protein>
<evidence type="ECO:0008006" key="4">
    <source>
        <dbReference type="Google" id="ProtNLM"/>
    </source>
</evidence>
<evidence type="ECO:0000256" key="1">
    <source>
        <dbReference type="SAM" id="Phobius"/>
    </source>
</evidence>
<feature type="transmembrane region" description="Helical" evidence="1">
    <location>
        <begin position="50"/>
        <end position="69"/>
    </location>
</feature>
<keyword evidence="1" id="KW-0812">Transmembrane</keyword>
<organism evidence="2 3">
    <name type="scientific">Gossypium tomentosum</name>
    <name type="common">Hawaiian cotton</name>
    <name type="synonym">Gossypium sandvicense</name>
    <dbReference type="NCBI Taxonomy" id="34277"/>
    <lineage>
        <taxon>Eukaryota</taxon>
        <taxon>Viridiplantae</taxon>
        <taxon>Streptophyta</taxon>
        <taxon>Embryophyta</taxon>
        <taxon>Tracheophyta</taxon>
        <taxon>Spermatophyta</taxon>
        <taxon>Magnoliopsida</taxon>
        <taxon>eudicotyledons</taxon>
        <taxon>Gunneridae</taxon>
        <taxon>Pentapetalae</taxon>
        <taxon>rosids</taxon>
        <taxon>malvids</taxon>
        <taxon>Malvales</taxon>
        <taxon>Malvaceae</taxon>
        <taxon>Malvoideae</taxon>
        <taxon>Gossypium</taxon>
    </lineage>
</organism>
<proteinExistence type="predicted"/>
<sequence length="95" mass="10938">MQGVSLKQVESYMFVVKLVHCAVCYPMFVCGGGAFGAICWCSITLETRRVVVYLICIYGKVQLIWFFNLREINNSKIIEFIMVYLLPEVLLLKYA</sequence>
<gene>
    <name evidence="2" type="ORF">ES332_D07G040300v1</name>
</gene>
<keyword evidence="1" id="KW-1133">Transmembrane helix</keyword>
<feature type="transmembrane region" description="Helical" evidence="1">
    <location>
        <begin position="12"/>
        <end position="38"/>
    </location>
</feature>
<keyword evidence="3" id="KW-1185">Reference proteome</keyword>
<dbReference type="EMBL" id="CM017629">
    <property type="protein sequence ID" value="TYH61278.1"/>
    <property type="molecule type" value="Genomic_DNA"/>
</dbReference>
<dbReference type="Proteomes" id="UP000322667">
    <property type="component" value="Chromosome D07"/>
</dbReference>
<keyword evidence="1" id="KW-0472">Membrane</keyword>